<dbReference type="Proteomes" id="UP000050790">
    <property type="component" value="Unassembled WGS sequence"/>
</dbReference>
<organism evidence="4 5">
    <name type="scientific">Schistosoma margrebowiei</name>
    <dbReference type="NCBI Taxonomy" id="48269"/>
    <lineage>
        <taxon>Eukaryota</taxon>
        <taxon>Metazoa</taxon>
        <taxon>Spiralia</taxon>
        <taxon>Lophotrochozoa</taxon>
        <taxon>Platyhelminthes</taxon>
        <taxon>Trematoda</taxon>
        <taxon>Digenea</taxon>
        <taxon>Strigeidida</taxon>
        <taxon>Schistosomatoidea</taxon>
        <taxon>Schistosomatidae</taxon>
        <taxon>Schistosoma</taxon>
    </lineage>
</organism>
<evidence type="ECO:0000259" key="3">
    <source>
        <dbReference type="PROSITE" id="PS50015"/>
    </source>
</evidence>
<dbReference type="WBParaSite" id="SMRG1_52850.1">
    <property type="protein sequence ID" value="SMRG1_52850.1"/>
    <property type="gene ID" value="SMRG1_52850"/>
</dbReference>
<feature type="chain" id="PRO_5041736161" description="Saposin B-type domain-containing protein" evidence="2">
    <location>
        <begin position="23"/>
        <end position="138"/>
    </location>
</feature>
<dbReference type="AlphaFoldDB" id="A0AA84ZXL1"/>
<dbReference type="InterPro" id="IPR008139">
    <property type="entry name" value="SaposinB_dom"/>
</dbReference>
<keyword evidence="2" id="KW-0732">Signal</keyword>
<feature type="domain" description="Saposin B-type" evidence="3">
    <location>
        <begin position="38"/>
        <end position="120"/>
    </location>
</feature>
<feature type="signal peptide" evidence="2">
    <location>
        <begin position="1"/>
        <end position="22"/>
    </location>
</feature>
<accession>A0AA84ZXL1</accession>
<name>A0AA84ZXL1_9TREM</name>
<evidence type="ECO:0000256" key="1">
    <source>
        <dbReference type="ARBA" id="ARBA00023157"/>
    </source>
</evidence>
<dbReference type="Gene3D" id="1.10.225.10">
    <property type="entry name" value="Saposin-like"/>
    <property type="match status" value="1"/>
</dbReference>
<dbReference type="InterPro" id="IPR011001">
    <property type="entry name" value="Saposin-like"/>
</dbReference>
<evidence type="ECO:0000313" key="5">
    <source>
        <dbReference type="WBParaSite" id="SMRG1_52850.1"/>
    </source>
</evidence>
<keyword evidence="1" id="KW-1015">Disulfide bond</keyword>
<dbReference type="PROSITE" id="PS50015">
    <property type="entry name" value="SAP_B"/>
    <property type="match status" value="1"/>
</dbReference>
<evidence type="ECO:0000256" key="2">
    <source>
        <dbReference type="SAM" id="SignalP"/>
    </source>
</evidence>
<reference evidence="5" key="1">
    <citation type="submission" date="2023-11" db="UniProtKB">
        <authorList>
            <consortium name="WormBaseParasite"/>
        </authorList>
    </citation>
    <scope>IDENTIFICATION</scope>
</reference>
<evidence type="ECO:0000313" key="4">
    <source>
        <dbReference type="Proteomes" id="UP000050790"/>
    </source>
</evidence>
<protein>
    <recommendedName>
        <fullName evidence="3">Saposin B-type domain-containing protein</fullName>
    </recommendedName>
</protein>
<dbReference type="SUPFAM" id="SSF47862">
    <property type="entry name" value="Saposin"/>
    <property type="match status" value="1"/>
</dbReference>
<sequence length="138" mass="16015">MYNQLMLVTIIFIFCIFYTSDAFKITKIEENNCGVRNITWECGFCLSGCSLVHYFVNDVYWRDIYMLGVEKLCAFISSEKIKNICDKYSSKYLPEIWDAIGSIIEPEELCLDFNKCNSTEIKMFTTQKCEAIRSPAAE</sequence>
<proteinExistence type="predicted"/>